<name>T1KQQ5_TETUR</name>
<organism evidence="1 2">
    <name type="scientific">Tetranychus urticae</name>
    <name type="common">Two-spotted spider mite</name>
    <dbReference type="NCBI Taxonomy" id="32264"/>
    <lineage>
        <taxon>Eukaryota</taxon>
        <taxon>Metazoa</taxon>
        <taxon>Ecdysozoa</taxon>
        <taxon>Arthropoda</taxon>
        <taxon>Chelicerata</taxon>
        <taxon>Arachnida</taxon>
        <taxon>Acari</taxon>
        <taxon>Acariformes</taxon>
        <taxon>Trombidiformes</taxon>
        <taxon>Prostigmata</taxon>
        <taxon>Eleutherengona</taxon>
        <taxon>Raphignathae</taxon>
        <taxon>Tetranychoidea</taxon>
        <taxon>Tetranychidae</taxon>
        <taxon>Tetranychus</taxon>
    </lineage>
</organism>
<accession>T1KQQ5</accession>
<reference evidence="2" key="1">
    <citation type="submission" date="2011-08" db="EMBL/GenBank/DDBJ databases">
        <authorList>
            <person name="Rombauts S."/>
        </authorList>
    </citation>
    <scope>NUCLEOTIDE SEQUENCE</scope>
    <source>
        <strain evidence="2">London</strain>
    </source>
</reference>
<dbReference type="GO" id="GO:0006890">
    <property type="term" value="P:retrograde vesicle-mediated transport, Golgi to endoplasmic reticulum"/>
    <property type="evidence" value="ECO:0007669"/>
    <property type="project" value="TreeGrafter"/>
</dbReference>
<protein>
    <submittedName>
        <fullName evidence="1">Uncharacterized protein</fullName>
    </submittedName>
</protein>
<dbReference type="PANTHER" id="PTHR15922">
    <property type="entry name" value="NEUROBLASTOMA-AMPLIFIED SEQUENCE"/>
    <property type="match status" value="1"/>
</dbReference>
<evidence type="ECO:0000313" key="1">
    <source>
        <dbReference type="EnsemblMetazoa" id="tetur18g00770.1"/>
    </source>
</evidence>
<keyword evidence="2" id="KW-1185">Reference proteome</keyword>
<dbReference type="EMBL" id="CAEY01000378">
    <property type="status" value="NOT_ANNOTATED_CDS"/>
    <property type="molecule type" value="Genomic_DNA"/>
</dbReference>
<dbReference type="EnsemblMetazoa" id="tetur18g00770.1">
    <property type="protein sequence ID" value="tetur18g00770.1"/>
    <property type="gene ID" value="tetur18g00770"/>
</dbReference>
<evidence type="ECO:0000313" key="2">
    <source>
        <dbReference type="Proteomes" id="UP000015104"/>
    </source>
</evidence>
<dbReference type="PANTHER" id="PTHR15922:SF2">
    <property type="entry name" value="NBAS SUBUNIT OF NRZ TETHERING COMPLEX"/>
    <property type="match status" value="1"/>
</dbReference>
<dbReference type="Proteomes" id="UP000015104">
    <property type="component" value="Unassembled WGS sequence"/>
</dbReference>
<sequence length="165" mass="19455">MDQLDAELDIVEPFPEPDSQFLLDKERNDETIQLNKRLEVAELLKKYNYSITVQRLEEMVNEKDKAEIKGILNKITRDFCRKVNSVTLKEQDWLQFLHDLQRIRNSCFHDFFPIEDVYEFFVKGILTSGRLELEIIHDATQQYVNSAKSVTGEFIGKGESDWCEF</sequence>
<proteinExistence type="predicted"/>
<dbReference type="GO" id="GO:0000149">
    <property type="term" value="F:SNARE binding"/>
    <property type="evidence" value="ECO:0007669"/>
    <property type="project" value="TreeGrafter"/>
</dbReference>
<dbReference type="HOGENOM" id="CLU_1612944_0_0_1"/>
<dbReference type="GO" id="GO:0070939">
    <property type="term" value="C:Dsl1/NZR complex"/>
    <property type="evidence" value="ECO:0007669"/>
    <property type="project" value="TreeGrafter"/>
</dbReference>
<reference evidence="1" key="2">
    <citation type="submission" date="2015-06" db="UniProtKB">
        <authorList>
            <consortium name="EnsemblMetazoa"/>
        </authorList>
    </citation>
    <scope>IDENTIFICATION</scope>
</reference>
<dbReference type="AlphaFoldDB" id="T1KQQ5"/>